<dbReference type="EMBL" id="RXGB01044640">
    <property type="protein sequence ID" value="TMW80679.1"/>
    <property type="molecule type" value="Genomic_DNA"/>
</dbReference>
<dbReference type="PANTHER" id="PTHR33022">
    <property type="entry name" value="DUF1985 DOMAIN-CONTAINING PROTEIN"/>
    <property type="match status" value="1"/>
</dbReference>
<organism evidence="2">
    <name type="scientific">Solanum chilense</name>
    <name type="common">Tomato</name>
    <name type="synonym">Lycopersicon chilense</name>
    <dbReference type="NCBI Taxonomy" id="4083"/>
    <lineage>
        <taxon>Eukaryota</taxon>
        <taxon>Viridiplantae</taxon>
        <taxon>Streptophyta</taxon>
        <taxon>Embryophyta</taxon>
        <taxon>Tracheophyta</taxon>
        <taxon>Spermatophyta</taxon>
        <taxon>Magnoliopsida</taxon>
        <taxon>eudicotyledons</taxon>
        <taxon>Gunneridae</taxon>
        <taxon>Pentapetalae</taxon>
        <taxon>asterids</taxon>
        <taxon>lamiids</taxon>
        <taxon>Solanales</taxon>
        <taxon>Solanaceae</taxon>
        <taxon>Solanoideae</taxon>
        <taxon>Solaneae</taxon>
        <taxon>Solanum</taxon>
        <taxon>Solanum subgen. Lycopersicon</taxon>
    </lineage>
</organism>
<protein>
    <submittedName>
        <fullName evidence="2">Uncharacterized protein</fullName>
    </submittedName>
</protein>
<sequence>MLAFAEWLSYGQGNPSGTFDVIFLWSRYAALLWKYAKQKQDNGAISESEAPPRHAMPQSVGVVSDAIEIH</sequence>
<accession>A0A6N2AG52</accession>
<feature type="region of interest" description="Disordered" evidence="1">
    <location>
        <begin position="43"/>
        <end position="70"/>
    </location>
</feature>
<dbReference type="AlphaFoldDB" id="A0A6N2AG52"/>
<name>A0A6N2AG52_SOLCI</name>
<evidence type="ECO:0000313" key="2">
    <source>
        <dbReference type="EMBL" id="TMW80679.1"/>
    </source>
</evidence>
<dbReference type="PANTHER" id="PTHR33022:SF20">
    <property type="entry name" value="UBIQUITIN-LIKE PROTEASE FAMILY PROFILE DOMAIN-CONTAINING PROTEIN"/>
    <property type="match status" value="1"/>
</dbReference>
<evidence type="ECO:0000256" key="1">
    <source>
        <dbReference type="SAM" id="MobiDB-lite"/>
    </source>
</evidence>
<proteinExistence type="predicted"/>
<comment type="caution">
    <text evidence="2">The sequence shown here is derived from an EMBL/GenBank/DDBJ whole genome shotgun (WGS) entry which is preliminary data.</text>
</comment>
<reference evidence="2" key="1">
    <citation type="submission" date="2019-05" db="EMBL/GenBank/DDBJ databases">
        <title>The de novo reference genome and transcriptome assemblies of the wild tomato species Solanum chilense.</title>
        <authorList>
            <person name="Stam R."/>
            <person name="Nosenko T."/>
            <person name="Hoerger A.C."/>
            <person name="Stephan W."/>
            <person name="Seidel M.A."/>
            <person name="Kuhn J.M.M."/>
            <person name="Haberer G."/>
            <person name="Tellier A."/>
        </authorList>
    </citation>
    <scope>NUCLEOTIDE SEQUENCE</scope>
    <source>
        <tissue evidence="2">Mature leaves</tissue>
    </source>
</reference>
<gene>
    <name evidence="2" type="ORF">EJD97_016900</name>
</gene>